<dbReference type="SUPFAM" id="SSF55174">
    <property type="entry name" value="Alpha-L RNA-binding motif"/>
    <property type="match status" value="1"/>
</dbReference>
<dbReference type="RefSeq" id="WP_093327201.1">
    <property type="nucleotide sequence ID" value="NZ_FOAF01000005.1"/>
</dbReference>
<dbReference type="GO" id="GO:0003723">
    <property type="term" value="F:RNA binding"/>
    <property type="evidence" value="ECO:0007669"/>
    <property type="project" value="UniProtKB-KW"/>
</dbReference>
<protein>
    <submittedName>
        <fullName evidence="2">Ribosome-associated protein</fullName>
    </submittedName>
</protein>
<keyword evidence="3" id="KW-1185">Reference proteome</keyword>
<dbReference type="AlphaFoldDB" id="A0A1H7U3R4"/>
<dbReference type="STRING" id="407022.SAMN05661044_03716"/>
<dbReference type="Gene3D" id="3.10.290.10">
    <property type="entry name" value="RNA-binding S4 domain"/>
    <property type="match status" value="1"/>
</dbReference>
<gene>
    <name evidence="2" type="ORF">SAMN05661044_03716</name>
</gene>
<sequence length="68" mass="7737">MINFKLDSEYIHLIQLLKAVNVVENGGEAQAVVSEGLVTCNGEIELRKRYKVRKGDVITFLEYKIVIQ</sequence>
<evidence type="ECO:0000313" key="2">
    <source>
        <dbReference type="EMBL" id="SEL91409.1"/>
    </source>
</evidence>
<dbReference type="Pfam" id="PF13275">
    <property type="entry name" value="S4_2"/>
    <property type="match status" value="1"/>
</dbReference>
<dbReference type="PROSITE" id="PS50889">
    <property type="entry name" value="S4"/>
    <property type="match status" value="1"/>
</dbReference>
<keyword evidence="1" id="KW-0694">RNA-binding</keyword>
<reference evidence="3" key="1">
    <citation type="submission" date="2016-10" db="EMBL/GenBank/DDBJ databases">
        <authorList>
            <person name="Varghese N."/>
            <person name="Submissions S."/>
        </authorList>
    </citation>
    <scope>NUCLEOTIDE SEQUENCE [LARGE SCALE GENOMIC DNA]</scope>
    <source>
        <strain evidence="3">DSM 18733</strain>
    </source>
</reference>
<organism evidence="2 3">
    <name type="scientific">Olivibacter domesticus</name>
    <name type="common">Pseudosphingobacterium domesticum</name>
    <dbReference type="NCBI Taxonomy" id="407022"/>
    <lineage>
        <taxon>Bacteria</taxon>
        <taxon>Pseudomonadati</taxon>
        <taxon>Bacteroidota</taxon>
        <taxon>Sphingobacteriia</taxon>
        <taxon>Sphingobacteriales</taxon>
        <taxon>Sphingobacteriaceae</taxon>
        <taxon>Olivibacter</taxon>
    </lineage>
</organism>
<dbReference type="EMBL" id="FOAF01000005">
    <property type="protein sequence ID" value="SEL91409.1"/>
    <property type="molecule type" value="Genomic_DNA"/>
</dbReference>
<evidence type="ECO:0000313" key="3">
    <source>
        <dbReference type="Proteomes" id="UP000199421"/>
    </source>
</evidence>
<dbReference type="InterPro" id="IPR036986">
    <property type="entry name" value="S4_RNA-bd_sf"/>
</dbReference>
<dbReference type="CDD" id="cd00165">
    <property type="entry name" value="S4"/>
    <property type="match status" value="1"/>
</dbReference>
<dbReference type="OrthoDB" id="9811532at2"/>
<accession>A0A1H7U3R4</accession>
<proteinExistence type="predicted"/>
<dbReference type="Proteomes" id="UP000199421">
    <property type="component" value="Unassembled WGS sequence"/>
</dbReference>
<evidence type="ECO:0000256" key="1">
    <source>
        <dbReference type="PROSITE-ProRule" id="PRU00182"/>
    </source>
</evidence>
<name>A0A1H7U3R4_OLID1</name>